<dbReference type="Proteomes" id="UP000002700">
    <property type="component" value="Chromosome II"/>
</dbReference>
<feature type="domain" description="YiaAB two helix" evidence="3">
    <location>
        <begin position="222"/>
        <end position="274"/>
    </location>
</feature>
<dbReference type="InterPro" id="IPR038972">
    <property type="entry name" value="YiaA-like"/>
</dbReference>
<evidence type="ECO:0000313" key="4">
    <source>
        <dbReference type="EMBL" id="ABA53238.1"/>
    </source>
</evidence>
<feature type="transmembrane region" description="Helical" evidence="2">
    <location>
        <begin position="220"/>
        <end position="240"/>
    </location>
</feature>
<feature type="region of interest" description="Disordered" evidence="1">
    <location>
        <begin position="69"/>
        <end position="94"/>
    </location>
</feature>
<reference evidence="4 5" key="1">
    <citation type="submission" date="2005-09" db="EMBL/GenBank/DDBJ databases">
        <authorList>
            <person name="Woods D.E."/>
            <person name="Nierman W.C."/>
        </authorList>
    </citation>
    <scope>NUCLEOTIDE SEQUENCE [LARGE SCALE GENOMIC DNA]</scope>
    <source>
        <strain evidence="4 5">1710b</strain>
    </source>
</reference>
<keyword evidence="2" id="KW-0812">Transmembrane</keyword>
<dbReference type="EMBL" id="CP000125">
    <property type="protein sequence ID" value="ABA53238.1"/>
    <property type="molecule type" value="Genomic_DNA"/>
</dbReference>
<protein>
    <submittedName>
        <fullName evidence="4">YiaA/B two helix domain family</fullName>
    </submittedName>
</protein>
<dbReference type="PANTHER" id="PTHR37290">
    <property type="entry name" value="INNER MEMBRANE PROTEIN YIAA-RELATED"/>
    <property type="match status" value="1"/>
</dbReference>
<feature type="region of interest" description="Disordered" evidence="1">
    <location>
        <begin position="106"/>
        <end position="200"/>
    </location>
</feature>
<dbReference type="Pfam" id="PF05360">
    <property type="entry name" value="YiaAB"/>
    <property type="match status" value="2"/>
</dbReference>
<name>Q3JFC6_BURP1</name>
<feature type="transmembrane region" description="Helical" evidence="2">
    <location>
        <begin position="284"/>
        <end position="309"/>
    </location>
</feature>
<dbReference type="GO" id="GO:0006974">
    <property type="term" value="P:DNA damage response"/>
    <property type="evidence" value="ECO:0007669"/>
    <property type="project" value="TreeGrafter"/>
</dbReference>
<gene>
    <name evidence="4" type="ordered locus">BURPS1710b_A2577</name>
</gene>
<evidence type="ECO:0000313" key="5">
    <source>
        <dbReference type="Proteomes" id="UP000002700"/>
    </source>
</evidence>
<dbReference type="EnsemblBacteria" id="ABA53238">
    <property type="protein sequence ID" value="ABA53238"/>
    <property type="gene ID" value="BURPS1710b_A2577"/>
</dbReference>
<dbReference type="PANTHER" id="PTHR37290:SF1">
    <property type="entry name" value="INNER MEMBRANE PROTEIN YIAA"/>
    <property type="match status" value="1"/>
</dbReference>
<feature type="transmembrane region" description="Helical" evidence="2">
    <location>
        <begin position="315"/>
        <end position="331"/>
    </location>
</feature>
<evidence type="ECO:0000256" key="2">
    <source>
        <dbReference type="SAM" id="Phobius"/>
    </source>
</evidence>
<dbReference type="GO" id="GO:0005886">
    <property type="term" value="C:plasma membrane"/>
    <property type="evidence" value="ECO:0007669"/>
    <property type="project" value="TreeGrafter"/>
</dbReference>
<keyword evidence="2" id="KW-1133">Transmembrane helix</keyword>
<accession>Q3JFC6</accession>
<proteinExistence type="predicted"/>
<evidence type="ECO:0000256" key="1">
    <source>
        <dbReference type="SAM" id="MobiDB-lite"/>
    </source>
</evidence>
<dbReference type="HOGENOM" id="CLU_777734_0_0_4"/>
<feature type="domain" description="YiaAB two helix" evidence="3">
    <location>
        <begin position="285"/>
        <end position="337"/>
    </location>
</feature>
<dbReference type="AlphaFoldDB" id="Q3JFC6"/>
<feature type="transmembrane region" description="Helical" evidence="2">
    <location>
        <begin position="252"/>
        <end position="272"/>
    </location>
</feature>
<evidence type="ECO:0000259" key="3">
    <source>
        <dbReference type="Pfam" id="PF05360"/>
    </source>
</evidence>
<organism evidence="4 5">
    <name type="scientific">Burkholderia pseudomallei (strain 1710b)</name>
    <dbReference type="NCBI Taxonomy" id="320372"/>
    <lineage>
        <taxon>Bacteria</taxon>
        <taxon>Pseudomonadati</taxon>
        <taxon>Pseudomonadota</taxon>
        <taxon>Betaproteobacteria</taxon>
        <taxon>Burkholderiales</taxon>
        <taxon>Burkholderiaceae</taxon>
        <taxon>Burkholderia</taxon>
        <taxon>pseudomallei group</taxon>
    </lineage>
</organism>
<keyword evidence="2" id="KW-0472">Membrane</keyword>
<dbReference type="InterPro" id="IPR008024">
    <property type="entry name" value="YiaAB"/>
</dbReference>
<dbReference type="KEGG" id="bpm:BURPS1710b_A2577"/>
<dbReference type="NCBIfam" id="NF008482">
    <property type="entry name" value="PRK11383.1"/>
    <property type="match status" value="1"/>
</dbReference>
<sequence>MDARRAAQRTRRETGGLRAHRIDADPVSLSRAAAPDCLRVLRDAAVRARRLDRHRDAVRIGVRVVHADRARRDRGRDRRAVRRRAEPSRARCADTADRALAVRAGRPAAAGRNARRPESPAVVTAGGARRHDRCPSRSAASIWRSNERTARHSRRHCAKPGDCGRIARGGPGAIQFPGRRSHRDNNGRSPNSPDHLQTRMPKKDRTMNHHTNQLHPSTSFAFVAASWAALLAGVCAYLLGLWNAGMQLNEKGYYFTVLAYGLFAAVSLQKSVRDRLEGVPVTGLYYGLAWASVILTIALLVIGLFNATLLLSEKGFYAMSFALALFGSVAVQKNTRDLKAAGRGRAETEVAVDIAE</sequence>